<name>A0A3S5BTK1_9PLAT</name>
<gene>
    <name evidence="2" type="ORF">PXEA_LOCUS11208</name>
</gene>
<sequence length="386" mass="42167">MGGGWCGGGCGGGCLGSGGAGVASTPHRSISALRRHEAYRLSPVETGRRRKAKWTGNDEYAARHNTSHCAQQMTNDKRQTTDDRRQTTGDRRQTTQIDTSGRRRARHVGVLAGRPCLKGTNQNLAADRLAGDWPRNGSITGRLLHCVAQFSAGQACLIPCRPGLTLFPAASLHPIPSRPILSYPTARLCLTRLDVRMAKPPLNRLAPGLARRCRVGKPLASSTESHPVLAAWSVVYFMVGWLVGWLINCWLDCDVVTDLNPHPGTDAHPPCTHTQFVLATCHLLPSRMRTHFRLAVMSSLIQTLTFAMHPFLLVGRSTAYSRQDSFGLPSIDGASEGPASEGLCVCVPRTIRRLVGVRRANQSFRGQMPLGRNHANKQVWLEARLL</sequence>
<evidence type="ECO:0000313" key="2">
    <source>
        <dbReference type="EMBL" id="VEL17768.1"/>
    </source>
</evidence>
<dbReference type="EMBL" id="CAAALY010034090">
    <property type="protein sequence ID" value="VEL17768.1"/>
    <property type="molecule type" value="Genomic_DNA"/>
</dbReference>
<comment type="caution">
    <text evidence="2">The sequence shown here is derived from an EMBL/GenBank/DDBJ whole genome shotgun (WGS) entry which is preliminary data.</text>
</comment>
<evidence type="ECO:0000313" key="3">
    <source>
        <dbReference type="Proteomes" id="UP000784294"/>
    </source>
</evidence>
<feature type="region of interest" description="Disordered" evidence="1">
    <location>
        <begin position="41"/>
        <end position="104"/>
    </location>
</feature>
<accession>A0A3S5BTK1</accession>
<feature type="compositionally biased region" description="Basic and acidic residues" evidence="1">
    <location>
        <begin position="75"/>
        <end position="93"/>
    </location>
</feature>
<organism evidence="2 3">
    <name type="scientific">Protopolystoma xenopodis</name>
    <dbReference type="NCBI Taxonomy" id="117903"/>
    <lineage>
        <taxon>Eukaryota</taxon>
        <taxon>Metazoa</taxon>
        <taxon>Spiralia</taxon>
        <taxon>Lophotrochozoa</taxon>
        <taxon>Platyhelminthes</taxon>
        <taxon>Monogenea</taxon>
        <taxon>Polyopisthocotylea</taxon>
        <taxon>Polystomatidea</taxon>
        <taxon>Polystomatidae</taxon>
        <taxon>Protopolystoma</taxon>
    </lineage>
</organism>
<reference evidence="2" key="1">
    <citation type="submission" date="2018-11" db="EMBL/GenBank/DDBJ databases">
        <authorList>
            <consortium name="Pathogen Informatics"/>
        </authorList>
    </citation>
    <scope>NUCLEOTIDE SEQUENCE</scope>
</reference>
<dbReference type="AlphaFoldDB" id="A0A3S5BTK1"/>
<protein>
    <submittedName>
        <fullName evidence="2">Uncharacterized protein</fullName>
    </submittedName>
</protein>
<evidence type="ECO:0000256" key="1">
    <source>
        <dbReference type="SAM" id="MobiDB-lite"/>
    </source>
</evidence>
<keyword evidence="3" id="KW-1185">Reference proteome</keyword>
<dbReference type="Proteomes" id="UP000784294">
    <property type="component" value="Unassembled WGS sequence"/>
</dbReference>
<proteinExistence type="predicted"/>